<dbReference type="HAMAP" id="MF_01161">
    <property type="entry name" value="tRNA_Ile_lys_synt"/>
    <property type="match status" value="1"/>
</dbReference>
<dbReference type="InterPro" id="IPR014729">
    <property type="entry name" value="Rossmann-like_a/b/a_fold"/>
</dbReference>
<dbReference type="PANTHER" id="PTHR43033:SF1">
    <property type="entry name" value="TRNA(ILE)-LYSIDINE SYNTHASE-RELATED"/>
    <property type="match status" value="1"/>
</dbReference>
<dbReference type="Gene3D" id="3.50.40.10">
    <property type="entry name" value="Phenylalanyl-trna Synthetase, Chain B, domain 3"/>
    <property type="match status" value="1"/>
</dbReference>
<dbReference type="VEuPathDB" id="TrichDB:TVAGG3_0446900"/>
<organism evidence="10">
    <name type="scientific">Trichomonas vaginalis</name>
    <dbReference type="NCBI Taxonomy" id="5722"/>
    <lineage>
        <taxon>Eukaryota</taxon>
        <taxon>Metamonada</taxon>
        <taxon>Parabasalia</taxon>
        <taxon>Trichomonadida</taxon>
        <taxon>Trichomonadidae</taxon>
        <taxon>Trichomonas</taxon>
    </lineage>
</organism>
<feature type="domain" description="Lysidine-tRNA(Ile) synthetase C-terminal" evidence="9">
    <location>
        <begin position="365"/>
        <end position="437"/>
    </location>
</feature>
<keyword evidence="5" id="KW-0819">tRNA processing</keyword>
<proteinExistence type="inferred from homology"/>
<dbReference type="GO" id="GO:0032267">
    <property type="term" value="F:tRNA(Ile)-lysidine synthase activity"/>
    <property type="evidence" value="ECO:0007669"/>
    <property type="project" value="UniProtKB-EC"/>
</dbReference>
<keyword evidence="4" id="KW-0436">Ligase</keyword>
<dbReference type="SUPFAM" id="SSF82829">
    <property type="entry name" value="MesJ substrate recognition domain-like"/>
    <property type="match status" value="1"/>
</dbReference>
<dbReference type="InterPro" id="IPR012795">
    <property type="entry name" value="tRNA_Ile_lys_synt_N"/>
</dbReference>
<dbReference type="InterPro" id="IPR012094">
    <property type="entry name" value="tRNA_Ile_lys_synt"/>
</dbReference>
<dbReference type="GO" id="GO:0008033">
    <property type="term" value="P:tRNA processing"/>
    <property type="evidence" value="ECO:0007669"/>
    <property type="project" value="UniProtKB-KW"/>
</dbReference>
<dbReference type="EC" id="6.3.4.19" evidence="2"/>
<protein>
    <recommendedName>
        <fullName evidence="2">tRNA(Ile)-lysidine synthetase</fullName>
        <ecNumber evidence="2">6.3.4.19</ecNumber>
    </recommendedName>
</protein>
<reference evidence="10" key="1">
    <citation type="journal article" date="2014" name="BMC Evol. Biol.">
        <title>A recently transferred cluster of bacterial genes in Trichomonas vaginalis - lateral gene transfer and the fate of acquired genes.</title>
        <authorList>
            <person name="Strese A."/>
            <person name="Backlund A."/>
            <person name="Alsmark C."/>
        </authorList>
    </citation>
    <scope>NUCLEOTIDE SEQUENCE</scope>
    <source>
        <strain evidence="10">Tor-A</strain>
    </source>
</reference>
<gene>
    <name evidence="10" type="ORF">TVAG_243760</name>
</gene>
<dbReference type="VEuPathDB" id="TrichDB:TVAG_243760"/>
<dbReference type="GO" id="GO:0005737">
    <property type="term" value="C:cytoplasm"/>
    <property type="evidence" value="ECO:0007669"/>
    <property type="project" value="UniProtKB-SubCell"/>
</dbReference>
<evidence type="ECO:0000256" key="6">
    <source>
        <dbReference type="ARBA" id="ARBA00022741"/>
    </source>
</evidence>
<keyword evidence="6" id="KW-0547">Nucleotide-binding</keyword>
<dbReference type="InterPro" id="IPR020825">
    <property type="entry name" value="Phe-tRNA_synthase-like_B3/B4"/>
</dbReference>
<evidence type="ECO:0000313" key="10">
    <source>
        <dbReference type="EMBL" id="AHZ59594.1"/>
    </source>
</evidence>
<evidence type="ECO:0000256" key="3">
    <source>
        <dbReference type="ARBA" id="ARBA00022490"/>
    </source>
</evidence>
<evidence type="ECO:0000256" key="4">
    <source>
        <dbReference type="ARBA" id="ARBA00022598"/>
    </source>
</evidence>
<evidence type="ECO:0000256" key="1">
    <source>
        <dbReference type="ARBA" id="ARBA00004496"/>
    </source>
</evidence>
<dbReference type="PANTHER" id="PTHR43033">
    <property type="entry name" value="TRNA(ILE)-LYSIDINE SYNTHASE-RELATED"/>
    <property type="match status" value="1"/>
</dbReference>
<keyword evidence="3" id="KW-0963">Cytoplasm</keyword>
<evidence type="ECO:0000256" key="2">
    <source>
        <dbReference type="ARBA" id="ARBA00013267"/>
    </source>
</evidence>
<name>A0A024E129_TRIVA</name>
<sequence length="444" mass="51821">MDKIFYENLIKLNIIKKSDKLSLGVSGGADSMYLFYNFMDLKEDWNLDIIVCHLNHGIRETAKRDEEFVKKSCQAYGIKFISKTVNMDEFAREKKFSSEEAGRILRYEFFRENSQGRKILTAHNANDRVETVLFNIMRGTGLKGLSGITHVNGDIYRPLINIKREEIEDYLHKNKLQYFDDETNFEEIYTRNKIRLGLIPELKKFNPYIINSLLRLSDNVEEANEFIGEILEENYNNCLGDNFLIPSEIIKLKKLIAQEVIKKYLEENFYSENILNRFNILAIYDLCLGDSGRRIDLGKNISARRSYDKIYIEEVMGQEEKTKKGLSIGRNATDFGEIFITRDGEESPEDSFIKVIDYDKIKGSLKVRKRAPGARFKPLGMKNSKKLKDYFIDRKVDRLLRDEIGLICDDEKIIYILGMDISEDVKIDKKTKNKLVLEVKNVRY</sequence>
<dbReference type="SUPFAM" id="SSF56037">
    <property type="entry name" value="PheT/TilS domain"/>
    <property type="match status" value="1"/>
</dbReference>
<dbReference type="SUPFAM" id="SSF52402">
    <property type="entry name" value="Adenine nucleotide alpha hydrolases-like"/>
    <property type="match status" value="1"/>
</dbReference>
<accession>A0A024E129</accession>
<dbReference type="Pfam" id="PF01171">
    <property type="entry name" value="ATP_bind_3"/>
    <property type="match status" value="1"/>
</dbReference>
<dbReference type="Gene3D" id="3.40.50.620">
    <property type="entry name" value="HUPs"/>
    <property type="match status" value="1"/>
</dbReference>
<dbReference type="CDD" id="cd01992">
    <property type="entry name" value="TilS_N"/>
    <property type="match status" value="1"/>
</dbReference>
<evidence type="ECO:0000259" key="9">
    <source>
        <dbReference type="SMART" id="SM00977"/>
    </source>
</evidence>
<dbReference type="Pfam" id="PF11734">
    <property type="entry name" value="TilS_C"/>
    <property type="match status" value="1"/>
</dbReference>
<comment type="catalytic activity">
    <reaction evidence="8">
        <text>cytidine(34) in tRNA(Ile2) + L-lysine + ATP = lysidine(34) in tRNA(Ile2) + AMP + diphosphate + H(+)</text>
        <dbReference type="Rhea" id="RHEA:43744"/>
        <dbReference type="Rhea" id="RHEA-COMP:10625"/>
        <dbReference type="Rhea" id="RHEA-COMP:10670"/>
        <dbReference type="ChEBI" id="CHEBI:15378"/>
        <dbReference type="ChEBI" id="CHEBI:30616"/>
        <dbReference type="ChEBI" id="CHEBI:32551"/>
        <dbReference type="ChEBI" id="CHEBI:33019"/>
        <dbReference type="ChEBI" id="CHEBI:82748"/>
        <dbReference type="ChEBI" id="CHEBI:83665"/>
        <dbReference type="ChEBI" id="CHEBI:456215"/>
        <dbReference type="EC" id="6.3.4.19"/>
    </reaction>
</comment>
<evidence type="ECO:0000256" key="7">
    <source>
        <dbReference type="ARBA" id="ARBA00022840"/>
    </source>
</evidence>
<evidence type="ECO:0000256" key="5">
    <source>
        <dbReference type="ARBA" id="ARBA00022694"/>
    </source>
</evidence>
<dbReference type="AlphaFoldDB" id="A0A024E129"/>
<dbReference type="InterPro" id="IPR011063">
    <property type="entry name" value="TilS/TtcA_N"/>
</dbReference>
<dbReference type="EMBL" id="KF269475">
    <property type="protein sequence ID" value="AHZ59594.1"/>
    <property type="molecule type" value="Genomic_DNA"/>
</dbReference>
<keyword evidence="7" id="KW-0067">ATP-binding</keyword>
<comment type="subcellular location">
    <subcellularLocation>
        <location evidence="1">Cytoplasm</location>
    </subcellularLocation>
</comment>
<evidence type="ECO:0000256" key="8">
    <source>
        <dbReference type="ARBA" id="ARBA00048539"/>
    </source>
</evidence>
<dbReference type="InterPro" id="IPR012796">
    <property type="entry name" value="Lysidine-tRNA-synth_C"/>
</dbReference>
<dbReference type="NCBIfam" id="TIGR02432">
    <property type="entry name" value="lysidine_TilS_N"/>
    <property type="match status" value="1"/>
</dbReference>
<dbReference type="SMART" id="SM00977">
    <property type="entry name" value="TilS_C"/>
    <property type="match status" value="1"/>
</dbReference>
<dbReference type="GO" id="GO:0005524">
    <property type="term" value="F:ATP binding"/>
    <property type="evidence" value="ECO:0007669"/>
    <property type="project" value="UniProtKB-KW"/>
</dbReference>
<dbReference type="NCBIfam" id="TIGR02433">
    <property type="entry name" value="lysidine_TilS_C"/>
    <property type="match status" value="1"/>
</dbReference>